<dbReference type="Gene3D" id="3.30.70.1350">
    <property type="entry name" value="Cation efflux protein, cytoplasmic domain"/>
    <property type="match status" value="1"/>
</dbReference>
<proteinExistence type="inferred from homology"/>
<feature type="transmembrane region" description="Helical" evidence="7">
    <location>
        <begin position="175"/>
        <end position="193"/>
    </location>
</feature>
<dbReference type="SUPFAM" id="SSF161111">
    <property type="entry name" value="Cation efflux protein transmembrane domain-like"/>
    <property type="match status" value="1"/>
</dbReference>
<organism evidence="10 11">
    <name type="scientific">Faecalibacterium prausnitzii</name>
    <dbReference type="NCBI Taxonomy" id="853"/>
    <lineage>
        <taxon>Bacteria</taxon>
        <taxon>Bacillati</taxon>
        <taxon>Bacillota</taxon>
        <taxon>Clostridia</taxon>
        <taxon>Eubacteriales</taxon>
        <taxon>Oscillospiraceae</taxon>
        <taxon>Faecalibacterium</taxon>
    </lineage>
</organism>
<dbReference type="PANTHER" id="PTHR43840">
    <property type="entry name" value="MITOCHONDRIAL METAL TRANSPORTER 1-RELATED"/>
    <property type="match status" value="1"/>
</dbReference>
<comment type="caution">
    <text evidence="10">The sequence shown here is derived from an EMBL/GenBank/DDBJ whole genome shotgun (WGS) entry which is preliminary data.</text>
</comment>
<evidence type="ECO:0000259" key="9">
    <source>
        <dbReference type="Pfam" id="PF16916"/>
    </source>
</evidence>
<dbReference type="GO" id="GO:0016020">
    <property type="term" value="C:membrane"/>
    <property type="evidence" value="ECO:0007669"/>
    <property type="project" value="UniProtKB-SubCell"/>
</dbReference>
<accession>A0A329UA47</accession>
<keyword evidence="5 7" id="KW-1133">Transmembrane helix</keyword>
<evidence type="ECO:0000313" key="10">
    <source>
        <dbReference type="EMBL" id="RAW58305.1"/>
    </source>
</evidence>
<comment type="subcellular location">
    <subcellularLocation>
        <location evidence="1">Membrane</location>
        <topology evidence="1">Multi-pass membrane protein</topology>
    </subcellularLocation>
</comment>
<evidence type="ECO:0000256" key="4">
    <source>
        <dbReference type="ARBA" id="ARBA00022692"/>
    </source>
</evidence>
<dbReference type="InterPro" id="IPR027470">
    <property type="entry name" value="Cation_efflux_CTD"/>
</dbReference>
<reference evidence="10 11" key="1">
    <citation type="submission" date="2018-02" db="EMBL/GenBank/DDBJ databases">
        <title>Complete genome sequencing of Faecalibacterium prausnitzii strains isolated from the human gut.</title>
        <authorList>
            <person name="Fitzgerald B.C."/>
            <person name="Shkoporov A.N."/>
            <person name="Ross P.R."/>
            <person name="Hill C."/>
        </authorList>
    </citation>
    <scope>NUCLEOTIDE SEQUENCE [LARGE SCALE GENOMIC DNA]</scope>
    <source>
        <strain evidence="10 11">APC923/61-1</strain>
    </source>
</reference>
<evidence type="ECO:0000313" key="11">
    <source>
        <dbReference type="Proteomes" id="UP000250583"/>
    </source>
</evidence>
<name>A0A329UA47_9FIRM</name>
<keyword evidence="3" id="KW-0813">Transport</keyword>
<evidence type="ECO:0000259" key="8">
    <source>
        <dbReference type="Pfam" id="PF01545"/>
    </source>
</evidence>
<evidence type="ECO:0000256" key="1">
    <source>
        <dbReference type="ARBA" id="ARBA00004141"/>
    </source>
</evidence>
<comment type="similarity">
    <text evidence="2">Belongs to the cation diffusion facilitator (CDF) transporter (TC 2.A.4) family.</text>
</comment>
<dbReference type="InterPro" id="IPR050291">
    <property type="entry name" value="CDF_Transporter"/>
</dbReference>
<evidence type="ECO:0000256" key="5">
    <source>
        <dbReference type="ARBA" id="ARBA00022989"/>
    </source>
</evidence>
<evidence type="ECO:0000256" key="2">
    <source>
        <dbReference type="ARBA" id="ARBA00008114"/>
    </source>
</evidence>
<feature type="transmembrane region" description="Helical" evidence="7">
    <location>
        <begin position="24"/>
        <end position="47"/>
    </location>
</feature>
<feature type="transmembrane region" description="Helical" evidence="7">
    <location>
        <begin position="199"/>
        <end position="216"/>
    </location>
</feature>
<dbReference type="Gene3D" id="1.20.1510.10">
    <property type="entry name" value="Cation efflux protein transmembrane domain"/>
    <property type="match status" value="1"/>
</dbReference>
<dbReference type="InterPro" id="IPR058533">
    <property type="entry name" value="Cation_efflux_TM"/>
</dbReference>
<feature type="transmembrane region" description="Helical" evidence="7">
    <location>
        <begin position="127"/>
        <end position="148"/>
    </location>
</feature>
<sequence length="396" mass="42783">MTQFLIRCFIKRPDDVKDAAVRTAYGNLASLVGMACNILLCIGKLLAGTLFGSIAIMADALNNLSDASSNVVSLIGFRLAAKAPDAEHPYGHARYEYLAGLVVSVTILAIGLSLLKESALKVLHPTPVAFSWLSIGVLAASILVKLWLSGFNRAVGKKINSETLMATAADSRNDVLTTGAVLLSTILCSLTGYGIMDGIMGVGVAAFILWSGWGLVMDTLSPLLGESPSPELVEHIERTVMSYPGVLGVHDLMVHDYGPGHQFASLHVEFPAETDPLTAHDVIDNIENDFLKKDRLQVTIHYDPIVTADASVGVLRARLQEHARQLDPQLSIHDLRIVPGDSHTNVLFDLVFPAGYTGDIDQMLAKMCQFVKEQDPKYCCVVKVEQSYASALPDKK</sequence>
<dbReference type="InterPro" id="IPR002524">
    <property type="entry name" value="Cation_efflux"/>
</dbReference>
<feature type="domain" description="Cation efflux protein transmembrane" evidence="8">
    <location>
        <begin position="31"/>
        <end position="224"/>
    </location>
</feature>
<gene>
    <name evidence="10" type="ORF">C4N22_10185</name>
</gene>
<keyword evidence="6 7" id="KW-0472">Membrane</keyword>
<dbReference type="GO" id="GO:0008324">
    <property type="term" value="F:monoatomic cation transmembrane transporter activity"/>
    <property type="evidence" value="ECO:0007669"/>
    <property type="project" value="InterPro"/>
</dbReference>
<feature type="transmembrane region" description="Helical" evidence="7">
    <location>
        <begin position="97"/>
        <end position="115"/>
    </location>
</feature>
<dbReference type="AlphaFoldDB" id="A0A329UA47"/>
<evidence type="ECO:0000256" key="3">
    <source>
        <dbReference type="ARBA" id="ARBA00022448"/>
    </source>
</evidence>
<dbReference type="OrthoDB" id="9806522at2"/>
<evidence type="ECO:0000256" key="6">
    <source>
        <dbReference type="ARBA" id="ARBA00023136"/>
    </source>
</evidence>
<feature type="domain" description="Cation efflux protein cytoplasmic" evidence="9">
    <location>
        <begin position="228"/>
        <end position="304"/>
    </location>
</feature>
<dbReference type="InterPro" id="IPR036837">
    <property type="entry name" value="Cation_efflux_CTD_sf"/>
</dbReference>
<dbReference type="SUPFAM" id="SSF160240">
    <property type="entry name" value="Cation efflux protein cytoplasmic domain-like"/>
    <property type="match status" value="1"/>
</dbReference>
<dbReference type="NCBIfam" id="TIGR01297">
    <property type="entry name" value="CDF"/>
    <property type="match status" value="1"/>
</dbReference>
<dbReference type="Pfam" id="PF01545">
    <property type="entry name" value="Cation_efflux"/>
    <property type="match status" value="1"/>
</dbReference>
<evidence type="ECO:0000256" key="7">
    <source>
        <dbReference type="SAM" id="Phobius"/>
    </source>
</evidence>
<dbReference type="InterPro" id="IPR027469">
    <property type="entry name" value="Cation_efflux_TMD_sf"/>
</dbReference>
<dbReference type="RefSeq" id="WP_112148893.1">
    <property type="nucleotide sequence ID" value="NZ_PRLE01000005.1"/>
</dbReference>
<dbReference type="FunFam" id="1.20.1510.10:FF:000006">
    <property type="entry name" value="Divalent cation efflux transporter"/>
    <property type="match status" value="1"/>
</dbReference>
<keyword evidence="4 7" id="KW-0812">Transmembrane</keyword>
<dbReference type="Pfam" id="PF16916">
    <property type="entry name" value="ZT_dimer"/>
    <property type="match status" value="1"/>
</dbReference>
<dbReference type="Proteomes" id="UP000250583">
    <property type="component" value="Unassembled WGS sequence"/>
</dbReference>
<protein>
    <submittedName>
        <fullName evidence="10">Cation-efflux pump</fullName>
    </submittedName>
</protein>
<dbReference type="EMBL" id="PRLE01000005">
    <property type="protein sequence ID" value="RAW58305.1"/>
    <property type="molecule type" value="Genomic_DNA"/>
</dbReference>
<dbReference type="PANTHER" id="PTHR43840:SF15">
    <property type="entry name" value="MITOCHONDRIAL METAL TRANSPORTER 1-RELATED"/>
    <property type="match status" value="1"/>
</dbReference>